<dbReference type="AlphaFoldDB" id="A0A225UCK5"/>
<evidence type="ECO:0000313" key="4">
    <source>
        <dbReference type="EMBL" id="OWY90957.1"/>
    </source>
</evidence>
<accession>A0A225UCK5</accession>
<dbReference type="GO" id="GO:0008422">
    <property type="term" value="F:beta-glucosidase activity"/>
    <property type="evidence" value="ECO:0007669"/>
    <property type="project" value="TreeGrafter"/>
</dbReference>
<reference evidence="5" key="1">
    <citation type="submission" date="2017-03" db="EMBL/GenBank/DDBJ databases">
        <title>Phytopthora megakarya and P. palmivora, two closely related causual agents of cacao black pod achieved similar genome size and gene model numbers by different mechanisms.</title>
        <authorList>
            <person name="Ali S."/>
            <person name="Shao J."/>
            <person name="Larry D.J."/>
            <person name="Kronmiller B."/>
            <person name="Shen D."/>
            <person name="Strem M.D."/>
            <person name="Melnick R.L."/>
            <person name="Guiltinan M.J."/>
            <person name="Tyler B.M."/>
            <person name="Meinhardt L.W."/>
            <person name="Bailey B.A."/>
        </authorList>
    </citation>
    <scope>NUCLEOTIDE SEQUENCE [LARGE SCALE GENOMIC DNA]</scope>
    <source>
        <strain evidence="5">zdho120</strain>
    </source>
</reference>
<keyword evidence="1 4" id="KW-0378">Hydrolase</keyword>
<feature type="signal peptide" evidence="3">
    <location>
        <begin position="1"/>
        <end position="16"/>
    </location>
</feature>
<keyword evidence="2" id="KW-0326">Glycosidase</keyword>
<comment type="caution">
    <text evidence="4">The sequence shown here is derived from an EMBL/GenBank/DDBJ whole genome shotgun (WGS) entry which is preliminary data.</text>
</comment>
<protein>
    <submittedName>
        <fullName evidence="4">Glycosyl hydrolase</fullName>
    </submittedName>
</protein>
<organism evidence="4 5">
    <name type="scientific">Phytophthora megakarya</name>
    <dbReference type="NCBI Taxonomy" id="4795"/>
    <lineage>
        <taxon>Eukaryota</taxon>
        <taxon>Sar</taxon>
        <taxon>Stramenopiles</taxon>
        <taxon>Oomycota</taxon>
        <taxon>Peronosporomycetes</taxon>
        <taxon>Peronosporales</taxon>
        <taxon>Peronosporaceae</taxon>
        <taxon>Phytophthora</taxon>
    </lineage>
</organism>
<dbReference type="InterPro" id="IPR018087">
    <property type="entry name" value="Glyco_hydro_5_CS"/>
</dbReference>
<dbReference type="OrthoDB" id="9971853at2759"/>
<evidence type="ECO:0000256" key="3">
    <source>
        <dbReference type="SAM" id="SignalP"/>
    </source>
</evidence>
<evidence type="ECO:0000256" key="2">
    <source>
        <dbReference type="ARBA" id="ARBA00023295"/>
    </source>
</evidence>
<proteinExistence type="predicted"/>
<dbReference type="GO" id="GO:0005975">
    <property type="term" value="P:carbohydrate metabolic process"/>
    <property type="evidence" value="ECO:0007669"/>
    <property type="project" value="InterPro"/>
</dbReference>
<dbReference type="Proteomes" id="UP000198211">
    <property type="component" value="Unassembled WGS sequence"/>
</dbReference>
<dbReference type="STRING" id="4795.A0A225UCK5"/>
<name>A0A225UCK5_9STRA</name>
<gene>
    <name evidence="4" type="ORF">PHMEG_00040672</name>
</gene>
<sequence length="148" mass="15771">MACATMFSLFWGGSKCAPSCMVNGLPVQEYLQSHYLNAMSELAEALKGLTNVVGFGTMNEPSSGYLGLEDLSKHFHHGELKYDLAPTPFQGMALGDGYQQVIQRWSNGANQHVLGRPDELVTIPAASARGSKGDAVFGGMKGSGTSIR</sequence>
<evidence type="ECO:0000256" key="1">
    <source>
        <dbReference type="ARBA" id="ARBA00022801"/>
    </source>
</evidence>
<keyword evidence="3" id="KW-0732">Signal</keyword>
<dbReference type="PANTHER" id="PTHR31308">
    <property type="match status" value="1"/>
</dbReference>
<dbReference type="PROSITE" id="PS00659">
    <property type="entry name" value="GLYCOSYL_HYDROL_F5"/>
    <property type="match status" value="1"/>
</dbReference>
<dbReference type="InterPro" id="IPR052066">
    <property type="entry name" value="Glycosphingolipid_Hydrolases"/>
</dbReference>
<keyword evidence="5" id="KW-1185">Reference proteome</keyword>
<dbReference type="InterPro" id="IPR017853">
    <property type="entry name" value="GH"/>
</dbReference>
<feature type="chain" id="PRO_5012917480" evidence="3">
    <location>
        <begin position="17"/>
        <end position="148"/>
    </location>
</feature>
<dbReference type="SUPFAM" id="SSF51445">
    <property type="entry name" value="(Trans)glycosidases"/>
    <property type="match status" value="1"/>
</dbReference>
<dbReference type="EMBL" id="NBNE01021447">
    <property type="protein sequence ID" value="OWY90957.1"/>
    <property type="molecule type" value="Genomic_DNA"/>
</dbReference>
<evidence type="ECO:0000313" key="5">
    <source>
        <dbReference type="Proteomes" id="UP000198211"/>
    </source>
</evidence>
<dbReference type="PANTHER" id="PTHR31308:SF5">
    <property type="entry name" value="ERGOSTERYL-BETA-GLUCOSIDASE"/>
    <property type="match status" value="1"/>
</dbReference>
<dbReference type="Gene3D" id="3.20.20.80">
    <property type="entry name" value="Glycosidases"/>
    <property type="match status" value="1"/>
</dbReference>